<gene>
    <name evidence="13" type="ORF">IL334_006731</name>
</gene>
<evidence type="ECO:0000256" key="9">
    <source>
        <dbReference type="ARBA" id="ARBA00022694"/>
    </source>
</evidence>
<evidence type="ECO:0000256" key="2">
    <source>
        <dbReference type="ARBA" id="ARBA00009056"/>
    </source>
</evidence>
<keyword evidence="9 11" id="KW-0819">tRNA processing</keyword>
<protein>
    <recommendedName>
        <fullName evidence="4 11">tRNA (uracil-O(2)-)-methyltransferase</fullName>
        <ecNumber evidence="3 11">2.1.1.211</ecNumber>
    </recommendedName>
</protein>
<dbReference type="Pfam" id="PF07757">
    <property type="entry name" value="AdoMet_MTase"/>
    <property type="match status" value="1"/>
</dbReference>
<keyword evidence="6 11" id="KW-0489">Methyltransferase</keyword>
<feature type="compositionally biased region" description="Polar residues" evidence="12">
    <location>
        <begin position="339"/>
        <end position="363"/>
    </location>
</feature>
<keyword evidence="8 11" id="KW-0949">S-adenosyl-L-methionine</keyword>
<feature type="region of interest" description="Disordered" evidence="12">
    <location>
        <begin position="1"/>
        <end position="27"/>
    </location>
</feature>
<dbReference type="RefSeq" id="XP_062794479.1">
    <property type="nucleotide sequence ID" value="XM_062938428.1"/>
</dbReference>
<evidence type="ECO:0000256" key="7">
    <source>
        <dbReference type="ARBA" id="ARBA00022679"/>
    </source>
</evidence>
<organism evidence="13 14">
    <name type="scientific">Kwoniella shivajii</name>
    <dbReference type="NCBI Taxonomy" id="564305"/>
    <lineage>
        <taxon>Eukaryota</taxon>
        <taxon>Fungi</taxon>
        <taxon>Dikarya</taxon>
        <taxon>Basidiomycota</taxon>
        <taxon>Agaricomycotina</taxon>
        <taxon>Tremellomycetes</taxon>
        <taxon>Tremellales</taxon>
        <taxon>Cryptococcaceae</taxon>
        <taxon>Kwoniella</taxon>
    </lineage>
</organism>
<feature type="region of interest" description="Disordered" evidence="12">
    <location>
        <begin position="199"/>
        <end position="226"/>
    </location>
</feature>
<evidence type="ECO:0000256" key="3">
    <source>
        <dbReference type="ARBA" id="ARBA00012795"/>
    </source>
</evidence>
<name>A0ABZ1D8Q9_9TREE</name>
<feature type="compositionally biased region" description="Basic and acidic residues" evidence="12">
    <location>
        <begin position="199"/>
        <end position="225"/>
    </location>
</feature>
<evidence type="ECO:0000256" key="11">
    <source>
        <dbReference type="RuleBase" id="RU368004"/>
    </source>
</evidence>
<dbReference type="GeneID" id="87958861"/>
<dbReference type="InterPro" id="IPR011671">
    <property type="entry name" value="tRNA_uracil_MeTrfase"/>
</dbReference>
<evidence type="ECO:0000313" key="13">
    <source>
        <dbReference type="EMBL" id="WRT69740.1"/>
    </source>
</evidence>
<proteinExistence type="inferred from homology"/>
<feature type="region of interest" description="Disordered" evidence="12">
    <location>
        <begin position="267"/>
        <end position="367"/>
    </location>
</feature>
<sequence>MNLPSQIGGFQPPPFTPTRISSPSSSVLSSPTSTEAWIPIISSPCYFPLSVFLSTLKTLSIHPERNANLILRADPLPSSTPSTSSISYDHVQNLHQREEIMELIEQMRVRILPRQPRRDNKIDQTILFYRSKVISEEEENIQISGDGDGNGNEDAANSMEKHIGIVIIIPEVNNQDEIPYYHPKIKKLAYHYESISSKSKVDDDVVKPSTVKEDQGEEGKERDDQIQGIISIHYVPFPDDSGQSSDHVNGSGVGVGIGIDALSIDNGPSSSNLSSPPPILNPIPNSGSGSNATSESPDPDTSTLSPRPIKPRRRSPLAGPSIDDTSTESKDIKPPATIISPSSELQTESTNPHPKSLTTMNRNNNKKSKVFIKNEGEERLYRTCLALLETLHKHGYGQFVGYQKRRVHDVIVPRDNFQDLYLTLKDRHRHLDSRAPKQGGLISKLEDVKRHVWKGISNPDDPLIPTNVDLSEWGEQDIAIAAFLMLLWKDMYPPLSPPSNTTDQEEEREWDTWGRPEGGFIDLGCGNGLLVHILIAEGYHGKGYELRTRRTWPLYPRKTQDALIELPIDPPSWFPNTIQEWESGQWAGKEKSVIEKHTFLIGNHADELTPWLPLLSLIPTDPVPYLSLPCCLHTLDASFDSLQFVAPEHPHTPEGGFENGLEPGISRYQSYLVWLGWYGLKCGWHWEKEGLRVPSTKGWGIVARKRWTTSSEDRECREWVLEQVNQVRRKGAFKVREKEGKDHM</sequence>
<evidence type="ECO:0000256" key="12">
    <source>
        <dbReference type="SAM" id="MobiDB-lite"/>
    </source>
</evidence>
<comment type="catalytic activity">
    <reaction evidence="10 11">
        <text>uridine(44) in tRNA(Ser) + S-adenosyl-L-methionine = 2'-O-methyluridine(44) in tRNA(Ser) + S-adenosyl-L-homocysteine + H(+)</text>
        <dbReference type="Rhea" id="RHEA:43100"/>
        <dbReference type="Rhea" id="RHEA-COMP:10339"/>
        <dbReference type="Rhea" id="RHEA-COMP:10340"/>
        <dbReference type="ChEBI" id="CHEBI:15378"/>
        <dbReference type="ChEBI" id="CHEBI:57856"/>
        <dbReference type="ChEBI" id="CHEBI:59789"/>
        <dbReference type="ChEBI" id="CHEBI:65315"/>
        <dbReference type="ChEBI" id="CHEBI:74478"/>
        <dbReference type="EC" id="2.1.1.211"/>
    </reaction>
</comment>
<keyword evidence="14" id="KW-1185">Reference proteome</keyword>
<dbReference type="EC" id="2.1.1.211" evidence="3 11"/>
<evidence type="ECO:0000256" key="6">
    <source>
        <dbReference type="ARBA" id="ARBA00022603"/>
    </source>
</evidence>
<evidence type="ECO:0000313" key="14">
    <source>
        <dbReference type="Proteomes" id="UP001329825"/>
    </source>
</evidence>
<evidence type="ECO:0000256" key="1">
    <source>
        <dbReference type="ARBA" id="ARBA00004496"/>
    </source>
</evidence>
<dbReference type="PANTHER" id="PTHR21210">
    <property type="entry name" value="TRNA (URACIL-O(2)-)-METHYLTRANSFERASE-RELATED"/>
    <property type="match status" value="1"/>
</dbReference>
<evidence type="ECO:0000256" key="10">
    <source>
        <dbReference type="ARBA" id="ARBA00047957"/>
    </source>
</evidence>
<comment type="similarity">
    <text evidence="2 11">Belongs to the TRM44 family.</text>
</comment>
<comment type="subcellular location">
    <subcellularLocation>
        <location evidence="1 11">Cytoplasm</location>
    </subcellularLocation>
</comment>
<evidence type="ECO:0000256" key="8">
    <source>
        <dbReference type="ARBA" id="ARBA00022691"/>
    </source>
</evidence>
<accession>A0ABZ1D8Q9</accession>
<feature type="compositionally biased region" description="Polar residues" evidence="12">
    <location>
        <begin position="289"/>
        <end position="304"/>
    </location>
</feature>
<dbReference type="EMBL" id="CP141889">
    <property type="protein sequence ID" value="WRT69740.1"/>
    <property type="molecule type" value="Genomic_DNA"/>
</dbReference>
<feature type="compositionally biased region" description="Low complexity" evidence="12">
    <location>
        <begin position="17"/>
        <end position="27"/>
    </location>
</feature>
<dbReference type="PANTHER" id="PTHR21210:SF0">
    <property type="entry name" value="TRNA (URACIL-O(2)-)-METHYLTRANSFERASE-RELATED"/>
    <property type="match status" value="1"/>
</dbReference>
<evidence type="ECO:0000256" key="5">
    <source>
        <dbReference type="ARBA" id="ARBA00022490"/>
    </source>
</evidence>
<reference evidence="13 14" key="1">
    <citation type="submission" date="2024-01" db="EMBL/GenBank/DDBJ databases">
        <title>Comparative genomics of Cryptococcus and Kwoniella reveals pathogenesis evolution and contrasting modes of karyotype evolution via chromosome fusion or intercentromeric recombination.</title>
        <authorList>
            <person name="Coelho M.A."/>
            <person name="David-Palma M."/>
            <person name="Shea T."/>
            <person name="Bowers K."/>
            <person name="McGinley-Smith S."/>
            <person name="Mohammad A.W."/>
            <person name="Gnirke A."/>
            <person name="Yurkov A.M."/>
            <person name="Nowrousian M."/>
            <person name="Sun S."/>
            <person name="Cuomo C.A."/>
            <person name="Heitman J."/>
        </authorList>
    </citation>
    <scope>NUCLEOTIDE SEQUENCE [LARGE SCALE GENOMIC DNA]</scope>
    <source>
        <strain evidence="13">CBS 11374</strain>
    </source>
</reference>
<keyword evidence="5 11" id="KW-0963">Cytoplasm</keyword>
<dbReference type="Proteomes" id="UP001329825">
    <property type="component" value="Chromosome 9"/>
</dbReference>
<comment type="function">
    <text evidence="11">Adenosyl-L-methionine (AdoMet)-dependent tRNA (uracil-O(2)-)-methyltransferase.</text>
</comment>
<keyword evidence="7 11" id="KW-0808">Transferase</keyword>
<evidence type="ECO:0000256" key="4">
    <source>
        <dbReference type="ARBA" id="ARBA00017788"/>
    </source>
</evidence>